<keyword evidence="2" id="KW-0949">S-adenosyl-L-methionine</keyword>
<dbReference type="Gene3D" id="3.20.20.70">
    <property type="entry name" value="Aldolase class I"/>
    <property type="match status" value="1"/>
</dbReference>
<comment type="cofactor">
    <cofactor evidence="1">
        <name>[4Fe-4S] cluster</name>
        <dbReference type="ChEBI" id="CHEBI:49883"/>
    </cofactor>
</comment>
<protein>
    <submittedName>
        <fullName evidence="7">Putative Fe-S cluster-containing radical SAM superfamily protein</fullName>
    </submittedName>
</protein>
<organism evidence="7 8">
    <name type="scientific">Brevundimonas variabilis</name>
    <dbReference type="NCBI Taxonomy" id="74312"/>
    <lineage>
        <taxon>Bacteria</taxon>
        <taxon>Pseudomonadati</taxon>
        <taxon>Pseudomonadota</taxon>
        <taxon>Alphaproteobacteria</taxon>
        <taxon>Caulobacterales</taxon>
        <taxon>Caulobacteraceae</taxon>
        <taxon>Brevundimonas</taxon>
    </lineage>
</organism>
<dbReference type="Proteomes" id="UP000545037">
    <property type="component" value="Unassembled WGS sequence"/>
</dbReference>
<dbReference type="AlphaFoldDB" id="A0A7W9CK63"/>
<dbReference type="GO" id="GO:0051536">
    <property type="term" value="F:iron-sulfur cluster binding"/>
    <property type="evidence" value="ECO:0007669"/>
    <property type="project" value="UniProtKB-KW"/>
</dbReference>
<dbReference type="EMBL" id="JACHOR010000004">
    <property type="protein sequence ID" value="MBB5746976.1"/>
    <property type="molecule type" value="Genomic_DNA"/>
</dbReference>
<evidence type="ECO:0000313" key="7">
    <source>
        <dbReference type="EMBL" id="MBB5746976.1"/>
    </source>
</evidence>
<name>A0A7W9CK63_9CAUL</name>
<evidence type="ECO:0000259" key="6">
    <source>
        <dbReference type="Pfam" id="PF04055"/>
    </source>
</evidence>
<dbReference type="SUPFAM" id="SSF102114">
    <property type="entry name" value="Radical SAM enzymes"/>
    <property type="match status" value="1"/>
</dbReference>
<dbReference type="Pfam" id="PF04055">
    <property type="entry name" value="Radical_SAM"/>
    <property type="match status" value="1"/>
</dbReference>
<dbReference type="InterPro" id="IPR050377">
    <property type="entry name" value="Radical_SAM_PqqE_MftC-like"/>
</dbReference>
<evidence type="ECO:0000313" key="8">
    <source>
        <dbReference type="Proteomes" id="UP000545037"/>
    </source>
</evidence>
<reference evidence="7 8" key="1">
    <citation type="submission" date="2020-08" db="EMBL/GenBank/DDBJ databases">
        <title>Genomic Encyclopedia of Type Strains, Phase IV (KMG-IV): sequencing the most valuable type-strain genomes for metagenomic binning, comparative biology and taxonomic classification.</title>
        <authorList>
            <person name="Goeker M."/>
        </authorList>
    </citation>
    <scope>NUCLEOTIDE SEQUENCE [LARGE SCALE GENOMIC DNA]</scope>
    <source>
        <strain evidence="7 8">DSM 4737</strain>
    </source>
</reference>
<dbReference type="GO" id="GO:0003824">
    <property type="term" value="F:catalytic activity"/>
    <property type="evidence" value="ECO:0007669"/>
    <property type="project" value="InterPro"/>
</dbReference>
<evidence type="ECO:0000256" key="4">
    <source>
        <dbReference type="ARBA" id="ARBA00023004"/>
    </source>
</evidence>
<evidence type="ECO:0000256" key="3">
    <source>
        <dbReference type="ARBA" id="ARBA00022723"/>
    </source>
</evidence>
<accession>A0A7W9CK63</accession>
<evidence type="ECO:0000256" key="5">
    <source>
        <dbReference type="ARBA" id="ARBA00023014"/>
    </source>
</evidence>
<proteinExistence type="predicted"/>
<dbReference type="CDD" id="cd01335">
    <property type="entry name" value="Radical_SAM"/>
    <property type="match status" value="1"/>
</dbReference>
<sequence>MTMAAASPFVTGRPRTLSPQKFVDPAWTLDGSRRAGVALERLETLWFNTGTLCNIACANCYIDSSPTNDALAYLTRADARAYLDEIAAEGLGSIEIGFTGGEPFMNPDILLMIEDALASGHRVLVLTNAMRPMMRWDQRLARLAENVGDRLTLRVSLDHHTQAIHDAERGEGAWDKAWEGLRWLRDHGFRLAIAGRRLAHEDEASARAAFGTVFAGERLPVEAASPAALVLFPEMEPAADVPEITEACWGILHKSPTEMMCASSRMVVRRRGAPQAVVVACTLTPYDPGFEMGRTLAEASGRVSLNHPFCAQFCVLGGASCSA</sequence>
<dbReference type="InterPro" id="IPR007197">
    <property type="entry name" value="rSAM"/>
</dbReference>
<keyword evidence="5" id="KW-0411">Iron-sulfur</keyword>
<dbReference type="PANTHER" id="PTHR11228">
    <property type="entry name" value="RADICAL SAM DOMAIN PROTEIN"/>
    <property type="match status" value="1"/>
</dbReference>
<dbReference type="PANTHER" id="PTHR11228:SF7">
    <property type="entry name" value="PQQA PEPTIDE CYCLASE"/>
    <property type="match status" value="1"/>
</dbReference>
<dbReference type="SFLD" id="SFLDS00029">
    <property type="entry name" value="Radical_SAM"/>
    <property type="match status" value="1"/>
</dbReference>
<keyword evidence="8" id="KW-1185">Reference proteome</keyword>
<dbReference type="GO" id="GO:0046872">
    <property type="term" value="F:metal ion binding"/>
    <property type="evidence" value="ECO:0007669"/>
    <property type="project" value="UniProtKB-KW"/>
</dbReference>
<evidence type="ECO:0000256" key="2">
    <source>
        <dbReference type="ARBA" id="ARBA00022691"/>
    </source>
</evidence>
<keyword evidence="3" id="KW-0479">Metal-binding</keyword>
<evidence type="ECO:0000256" key="1">
    <source>
        <dbReference type="ARBA" id="ARBA00001966"/>
    </source>
</evidence>
<dbReference type="InterPro" id="IPR013785">
    <property type="entry name" value="Aldolase_TIM"/>
</dbReference>
<gene>
    <name evidence="7" type="ORF">GGR13_002583</name>
</gene>
<dbReference type="SFLD" id="SFLDG01067">
    <property type="entry name" value="SPASM/twitch_domain_containing"/>
    <property type="match status" value="1"/>
</dbReference>
<dbReference type="InterPro" id="IPR058240">
    <property type="entry name" value="rSAM_sf"/>
</dbReference>
<feature type="domain" description="Radical SAM core" evidence="6">
    <location>
        <begin position="48"/>
        <end position="190"/>
    </location>
</feature>
<keyword evidence="4" id="KW-0408">Iron</keyword>
<comment type="caution">
    <text evidence="7">The sequence shown here is derived from an EMBL/GenBank/DDBJ whole genome shotgun (WGS) entry which is preliminary data.</text>
</comment>